<sequence length="117" mass="13648">YNVKRVVRVNELDQWFKATFEYWSANPKEPHMVDIGKGRMGVIKCMSWKSGDCLAYYLELAATLLLSEPRNPNKKGVYTRQNQFGFVPLRFREAEEILQIGDDKLLLKDEAYEASRL</sequence>
<organism evidence="1 2">
    <name type="scientific">Romanomermis culicivorax</name>
    <name type="common">Nematode worm</name>
    <dbReference type="NCBI Taxonomy" id="13658"/>
    <lineage>
        <taxon>Eukaryota</taxon>
        <taxon>Metazoa</taxon>
        <taxon>Ecdysozoa</taxon>
        <taxon>Nematoda</taxon>
        <taxon>Enoplea</taxon>
        <taxon>Dorylaimia</taxon>
        <taxon>Mermithida</taxon>
        <taxon>Mermithoidea</taxon>
        <taxon>Mermithidae</taxon>
        <taxon>Romanomermis</taxon>
    </lineage>
</organism>
<dbReference type="WBParaSite" id="nRc.2.0.1.t39458-RA">
    <property type="protein sequence ID" value="nRc.2.0.1.t39458-RA"/>
    <property type="gene ID" value="nRc.2.0.1.g39458"/>
</dbReference>
<evidence type="ECO:0000313" key="1">
    <source>
        <dbReference type="Proteomes" id="UP000887565"/>
    </source>
</evidence>
<name>A0A915KM03_ROMCU</name>
<accession>A0A915KM03</accession>
<keyword evidence="1" id="KW-1185">Reference proteome</keyword>
<dbReference type="AlphaFoldDB" id="A0A915KM03"/>
<dbReference type="Proteomes" id="UP000887565">
    <property type="component" value="Unplaced"/>
</dbReference>
<protein>
    <submittedName>
        <fullName evidence="2">Uncharacterized protein</fullName>
    </submittedName>
</protein>
<reference evidence="2" key="1">
    <citation type="submission" date="2022-11" db="UniProtKB">
        <authorList>
            <consortium name="WormBaseParasite"/>
        </authorList>
    </citation>
    <scope>IDENTIFICATION</scope>
</reference>
<evidence type="ECO:0000313" key="2">
    <source>
        <dbReference type="WBParaSite" id="nRc.2.0.1.t39458-RA"/>
    </source>
</evidence>
<proteinExistence type="predicted"/>